<feature type="compositionally biased region" description="Pro residues" evidence="1">
    <location>
        <begin position="359"/>
        <end position="377"/>
    </location>
</feature>
<dbReference type="GeneID" id="24270679"/>
<evidence type="ECO:0000313" key="2">
    <source>
        <dbReference type="EMBL" id="KJP85010.1"/>
    </source>
</evidence>
<reference evidence="2 3" key="1">
    <citation type="submission" date="2014-03" db="EMBL/GenBank/DDBJ databases">
        <title>The Genome Sequence of Plasmodium fragile nilgiri.</title>
        <authorList>
            <consortium name="The Broad Institute Genomics Platform"/>
            <consortium name="The Broad Institute Genome Sequencing Center for Infectious Disease"/>
            <person name="Neafsey D."/>
            <person name="Duraisingh M."/>
            <person name="Young S.K."/>
            <person name="Zeng Q."/>
            <person name="Gargeya S."/>
            <person name="Abouelleil A."/>
            <person name="Alvarado L."/>
            <person name="Chapman S.B."/>
            <person name="Gainer-Dewar J."/>
            <person name="Goldberg J."/>
            <person name="Griggs A."/>
            <person name="Gujja S."/>
            <person name="Hansen M."/>
            <person name="Howarth C."/>
            <person name="Imamovic A."/>
            <person name="Larimer J."/>
            <person name="Pearson M."/>
            <person name="Poon T.W."/>
            <person name="Priest M."/>
            <person name="Roberts A."/>
            <person name="Saif S."/>
            <person name="Shea T."/>
            <person name="Sykes S."/>
            <person name="Wortman J."/>
            <person name="Nusbaum C."/>
            <person name="Birren B."/>
        </authorList>
    </citation>
    <scope>NUCLEOTIDE SEQUENCE [LARGE SCALE GENOMIC DNA]</scope>
    <source>
        <strain evidence="3">nilgiri</strain>
    </source>
</reference>
<evidence type="ECO:0000313" key="3">
    <source>
        <dbReference type="Proteomes" id="UP000054561"/>
    </source>
</evidence>
<gene>
    <name evidence="2" type="ORF">AK88_05365</name>
</gene>
<dbReference type="EMBL" id="KQ001762">
    <property type="protein sequence ID" value="KJP85010.1"/>
    <property type="molecule type" value="Genomic_DNA"/>
</dbReference>
<feature type="compositionally biased region" description="Polar residues" evidence="1">
    <location>
        <begin position="329"/>
        <end position="351"/>
    </location>
</feature>
<dbReference type="RefSeq" id="XP_012338390.1">
    <property type="nucleotide sequence ID" value="XM_012482967.1"/>
</dbReference>
<accession>A0A0D9QD70</accession>
<feature type="region of interest" description="Disordered" evidence="1">
    <location>
        <begin position="232"/>
        <end position="462"/>
    </location>
</feature>
<sequence>MVWNKTKDVMKEFVEHMQDENIISYASNCGHAGWKHPTDPNGQIYVGHKVGDKIVCVLMVGALLFMNGWHRAEQVRPKEDETNESIRRHLRCAIVHMFSAVLNESVCKSQWATFYAWHIMQEFEKDDAFKGGSIKKGKCGRNIFSNVQIRELDLNADVKAWLGKNSKLEEAIQKIKGNTLCTDRWRKEWSLEEILGHGNIDDSPRSTIAQIMHGLQHPMTEIFKDIGKQAEQTIQQRAQAKTGKSANDGKNGQAATNGATPPPKVPAAEKDNGKASTTSPSGEGVGRTDPPKKPEPPPPKKPEAPPVKVPEQPKVTIPDSKEDNKKADTPSSPSSAGRNDPSTGADGTQPQAPASPVLPARPPPPPPPSTPSTPTPGPQGGAEEAGKDGAQGPPGQAGSGTGQAGTGSTGNIGCQGSEGTSSSVSVSCGTYTGPGLEAPNIPAGITVTVPDATSGPEKPNVE</sequence>
<feature type="compositionally biased region" description="Basic and acidic residues" evidence="1">
    <location>
        <begin position="319"/>
        <end position="328"/>
    </location>
</feature>
<dbReference type="VEuPathDB" id="PlasmoDB:AK88_05365"/>
<feature type="compositionally biased region" description="Basic and acidic residues" evidence="1">
    <location>
        <begin position="289"/>
        <end position="303"/>
    </location>
</feature>
<feature type="compositionally biased region" description="Polar residues" evidence="1">
    <location>
        <begin position="232"/>
        <end position="259"/>
    </location>
</feature>
<keyword evidence="3" id="KW-1185">Reference proteome</keyword>
<feature type="compositionally biased region" description="Polar residues" evidence="1">
    <location>
        <begin position="411"/>
        <end position="420"/>
    </location>
</feature>
<name>A0A0D9QD70_PLAFR</name>
<evidence type="ECO:0000256" key="1">
    <source>
        <dbReference type="SAM" id="MobiDB-lite"/>
    </source>
</evidence>
<proteinExistence type="predicted"/>
<dbReference type="Proteomes" id="UP000054561">
    <property type="component" value="Unassembled WGS sequence"/>
</dbReference>
<feature type="compositionally biased region" description="Gly residues" evidence="1">
    <location>
        <begin position="395"/>
        <end position="410"/>
    </location>
</feature>
<dbReference type="AlphaFoldDB" id="A0A0D9QD70"/>
<organism evidence="2 3">
    <name type="scientific">Plasmodium fragile</name>
    <dbReference type="NCBI Taxonomy" id="5857"/>
    <lineage>
        <taxon>Eukaryota</taxon>
        <taxon>Sar</taxon>
        <taxon>Alveolata</taxon>
        <taxon>Apicomplexa</taxon>
        <taxon>Aconoidasida</taxon>
        <taxon>Haemosporida</taxon>
        <taxon>Plasmodiidae</taxon>
        <taxon>Plasmodium</taxon>
        <taxon>Plasmodium (Plasmodium)</taxon>
    </lineage>
</organism>
<protein>
    <recommendedName>
        <fullName evidence="4">Schizont-infected cell agglutination extracellular alpha domain-containing protein</fullName>
    </recommendedName>
</protein>
<evidence type="ECO:0008006" key="4">
    <source>
        <dbReference type="Google" id="ProtNLM"/>
    </source>
</evidence>